<reference evidence="11 12" key="1">
    <citation type="journal article" date="2014" name="Genome Announc.">
        <title>Complete Genome Sequence of the Novel Giant Pseudomonas Phage PaBG.</title>
        <authorList>
            <person name="Sykilinda N.N."/>
            <person name="Bondar A.A."/>
            <person name="Gorshkova A.S."/>
            <person name="Kurochkina L.P."/>
            <person name="Kulikov E.E."/>
            <person name="Shneider M.M."/>
            <person name="Kadykov V.A."/>
            <person name="Solovjeva N.V."/>
            <person name="Kabilov M.R."/>
            <person name="Mesyanzhinov V.V."/>
            <person name="Vlassov V.V."/>
            <person name="Drukker V.V."/>
            <person name="Miroshnikov K.A."/>
        </authorList>
    </citation>
    <scope>NUCLEOTIDE SEQUENCE [LARGE SCALE GENOMIC DNA]</scope>
</reference>
<evidence type="ECO:0000256" key="3">
    <source>
        <dbReference type="ARBA" id="ARBA00010708"/>
    </source>
</evidence>
<dbReference type="InterPro" id="IPR013760">
    <property type="entry name" value="Topo_IIA-like_dom_sf"/>
</dbReference>
<organism evidence="11 12">
    <name type="scientific">Pseudomonas phage PaBG</name>
    <dbReference type="NCBI Taxonomy" id="1335230"/>
    <lineage>
        <taxon>Viruses</taxon>
        <taxon>Duplodnaviria</taxon>
        <taxon>Heunggongvirae</taxon>
        <taxon>Uroviricota</taxon>
        <taxon>Caudoviricetes</taxon>
        <taxon>Baikalvirus</taxon>
        <taxon>Baikalvirus PaBG</taxon>
    </lineage>
</organism>
<dbReference type="GO" id="GO:0005524">
    <property type="term" value="F:ATP binding"/>
    <property type="evidence" value="ECO:0007669"/>
    <property type="project" value="UniProtKB-KW"/>
</dbReference>
<evidence type="ECO:0000256" key="7">
    <source>
        <dbReference type="ARBA" id="ARBA00023029"/>
    </source>
</evidence>
<dbReference type="Gene3D" id="3.40.50.670">
    <property type="match status" value="1"/>
</dbReference>
<dbReference type="EMBL" id="KF147891">
    <property type="protein sequence ID" value="AGS82030.1"/>
    <property type="molecule type" value="Genomic_DNA"/>
</dbReference>
<accession>S5VZL8</accession>
<dbReference type="InterPro" id="IPR013506">
    <property type="entry name" value="Topo_IIA_bsu_dom2"/>
</dbReference>
<evidence type="ECO:0000256" key="8">
    <source>
        <dbReference type="ARBA" id="ARBA00023125"/>
    </source>
</evidence>
<dbReference type="InterPro" id="IPR006171">
    <property type="entry name" value="TOPRIM_dom"/>
</dbReference>
<dbReference type="Pfam" id="PF02518">
    <property type="entry name" value="HATPase_c"/>
    <property type="match status" value="1"/>
</dbReference>
<dbReference type="EC" id="5.6.2.2" evidence="4"/>
<keyword evidence="8" id="KW-0238">DNA-binding</keyword>
<evidence type="ECO:0000313" key="12">
    <source>
        <dbReference type="Proteomes" id="UP000015545"/>
    </source>
</evidence>
<dbReference type="SUPFAM" id="SSF54211">
    <property type="entry name" value="Ribosomal protein S5 domain 2-like"/>
    <property type="match status" value="1"/>
</dbReference>
<dbReference type="InterPro" id="IPR013759">
    <property type="entry name" value="Topo_IIA_B_C"/>
</dbReference>
<comment type="catalytic activity">
    <reaction evidence="1">
        <text>ATP-dependent breakage, passage and rejoining of double-stranded DNA.</text>
        <dbReference type="EC" id="5.6.2.2"/>
    </reaction>
</comment>
<feature type="domain" description="Toprim" evidence="10">
    <location>
        <begin position="457"/>
        <end position="579"/>
    </location>
</feature>
<dbReference type="SUPFAM" id="SSF55874">
    <property type="entry name" value="ATPase domain of HSP90 chaperone/DNA topoisomerase II/histidine kinase"/>
    <property type="match status" value="1"/>
</dbReference>
<comment type="cofactor">
    <cofactor evidence="2">
        <name>Mg(2+)</name>
        <dbReference type="ChEBI" id="CHEBI:18420"/>
    </cofactor>
</comment>
<dbReference type="GO" id="GO:0003918">
    <property type="term" value="F:DNA topoisomerase type II (double strand cut, ATP-hydrolyzing) activity"/>
    <property type="evidence" value="ECO:0007669"/>
    <property type="project" value="UniProtKB-EC"/>
</dbReference>
<dbReference type="PROSITE" id="PS50880">
    <property type="entry name" value="TOPRIM"/>
    <property type="match status" value="1"/>
</dbReference>
<dbReference type="KEGG" id="vg:16574832"/>
<evidence type="ECO:0000256" key="1">
    <source>
        <dbReference type="ARBA" id="ARBA00000185"/>
    </source>
</evidence>
<dbReference type="InterPro" id="IPR018522">
    <property type="entry name" value="TopoIIA_CS"/>
</dbReference>
<dbReference type="PANTHER" id="PTHR45866">
    <property type="entry name" value="DNA GYRASE/TOPOISOMERASE SUBUNIT B"/>
    <property type="match status" value="1"/>
</dbReference>
<keyword evidence="12" id="KW-1185">Reference proteome</keyword>
<dbReference type="GO" id="GO:0006265">
    <property type="term" value="P:DNA topological change"/>
    <property type="evidence" value="ECO:0007669"/>
    <property type="project" value="InterPro"/>
</dbReference>
<dbReference type="Gene3D" id="3.30.565.10">
    <property type="entry name" value="Histidine kinase-like ATPase, C-terminal domain"/>
    <property type="match status" value="1"/>
</dbReference>
<evidence type="ECO:0000259" key="10">
    <source>
        <dbReference type="PROSITE" id="PS50880"/>
    </source>
</evidence>
<evidence type="ECO:0000256" key="5">
    <source>
        <dbReference type="ARBA" id="ARBA00022741"/>
    </source>
</evidence>
<dbReference type="PANTHER" id="PTHR45866:SF1">
    <property type="entry name" value="DNA GYRASE SUBUNIT B, MITOCHONDRIAL"/>
    <property type="match status" value="1"/>
</dbReference>
<keyword evidence="5" id="KW-0547">Nucleotide-binding</keyword>
<sequence length="671" mass="73662">MAKEKIKKGKKSASQEGFVIAEGLQGIRINPTMYLGNLGHDMAYRVIKEEVDNAYDEAIAGRNKLIEVILDYDADFHIVADAAGGIPTDYKKLKDGTKETIMTAAFSRAHAGGKFNSDSYKTSAGTHGVGVAAVNAVCEELRVWSMYNGKCAFQSFSKGEITTKGKDPIKVKSIDKDVASRLSMKQSKYGTIIAGKLDQTVVSESARRGKALPKDYVHASPQAKPIAMWLKNMANLNPGLEIRFKVIKGGKTKAFTFLNKKDLAWVPKAMCEERELGMIGKPMTFKTDNISCSVVWADHPDADHFLTFVNTSPTVDGGWHVTGFTSALMAAIKPYMTQPKGKKKGGNGFSGSDLLIGLVGMFDWRMHGAQYTSQVKDKLASKVDREVHEAMLPVFEEYFKANQRVAKTIIKRALVMNKGREELAAVVKSMADAKKSIKGSSLPSALAVADKAKPHERELFIVEGDSAAGTAIDARDANYQEVLGAGGKPLNALKATLAKILGHEEIQNMLISLGADIKTLDPKAENPRLSTDNLRTGNIIFLVDPDPDGGHIAVLFLAAIYRLLPDLFKEGRVWCVKAPLYAVLHDGKLYGGMTFDECRKAAPKAVKDKDIVRIKGWGEVDETFLEPIAFSPEHRNLIRINPFANHEQELWFRGVVAEDAVYRRRLLGLED</sequence>
<proteinExistence type="inferred from homology"/>
<evidence type="ECO:0000313" key="11">
    <source>
        <dbReference type="EMBL" id="AGS82030.1"/>
    </source>
</evidence>
<dbReference type="OrthoDB" id="931at10239"/>
<dbReference type="GO" id="GO:0003677">
    <property type="term" value="F:DNA binding"/>
    <property type="evidence" value="ECO:0007669"/>
    <property type="project" value="UniProtKB-KW"/>
</dbReference>
<evidence type="ECO:0000256" key="6">
    <source>
        <dbReference type="ARBA" id="ARBA00022840"/>
    </source>
</evidence>
<dbReference type="InterPro" id="IPR020568">
    <property type="entry name" value="Ribosomal_Su5_D2-typ_SF"/>
</dbReference>
<dbReference type="Pfam" id="PF00204">
    <property type="entry name" value="DNA_gyraseB"/>
    <property type="match status" value="1"/>
</dbReference>
<dbReference type="InterPro" id="IPR003594">
    <property type="entry name" value="HATPase_dom"/>
</dbReference>
<dbReference type="PROSITE" id="PS00177">
    <property type="entry name" value="TOPOISOMERASE_II"/>
    <property type="match status" value="1"/>
</dbReference>
<gene>
    <name evidence="11" type="ORF">PaBG_00146</name>
</gene>
<keyword evidence="9" id="KW-0413">Isomerase</keyword>
<dbReference type="InterPro" id="IPR036890">
    <property type="entry name" value="HATPase_C_sf"/>
</dbReference>
<evidence type="ECO:0000256" key="9">
    <source>
        <dbReference type="ARBA" id="ARBA00023235"/>
    </source>
</evidence>
<dbReference type="Gene3D" id="3.30.230.10">
    <property type="match status" value="1"/>
</dbReference>
<dbReference type="SMART" id="SM00433">
    <property type="entry name" value="TOP2c"/>
    <property type="match status" value="1"/>
</dbReference>
<keyword evidence="7" id="KW-0799">Topoisomerase</keyword>
<evidence type="ECO:0000256" key="2">
    <source>
        <dbReference type="ARBA" id="ARBA00001946"/>
    </source>
</evidence>
<dbReference type="InterPro" id="IPR014721">
    <property type="entry name" value="Ribsml_uS5_D2-typ_fold_subgr"/>
</dbReference>
<dbReference type="RefSeq" id="YP_008433477.1">
    <property type="nucleotide sequence ID" value="NC_022096.1"/>
</dbReference>
<dbReference type="Pfam" id="PF01751">
    <property type="entry name" value="Toprim"/>
    <property type="match status" value="1"/>
</dbReference>
<comment type="similarity">
    <text evidence="3">Belongs to the type II topoisomerase GyrB family.</text>
</comment>
<name>S5VZL8_9CAUD</name>
<evidence type="ECO:0000256" key="4">
    <source>
        <dbReference type="ARBA" id="ARBA00012895"/>
    </source>
</evidence>
<keyword evidence="6" id="KW-0067">ATP-binding</keyword>
<protein>
    <recommendedName>
        <fullName evidence="4">DNA topoisomerase (ATP-hydrolyzing)</fullName>
        <ecNumber evidence="4">5.6.2.2</ecNumber>
    </recommendedName>
</protein>
<dbReference type="Proteomes" id="UP000015545">
    <property type="component" value="Segment"/>
</dbReference>
<dbReference type="PRINTS" id="PR00418">
    <property type="entry name" value="TPI2FAMILY"/>
</dbReference>
<dbReference type="SUPFAM" id="SSF56719">
    <property type="entry name" value="Type II DNA topoisomerase"/>
    <property type="match status" value="1"/>
</dbReference>
<dbReference type="InterPro" id="IPR001241">
    <property type="entry name" value="Topo_IIA"/>
</dbReference>